<keyword evidence="2" id="KW-0819">tRNA processing</keyword>
<dbReference type="GO" id="GO:0008033">
    <property type="term" value="P:tRNA processing"/>
    <property type="evidence" value="ECO:0007669"/>
    <property type="project" value="UniProtKB-KW"/>
</dbReference>
<organism evidence="6 7">
    <name type="scientific">Thermosipho atlanticus DSM 15807</name>
    <dbReference type="NCBI Taxonomy" id="1123380"/>
    <lineage>
        <taxon>Bacteria</taxon>
        <taxon>Thermotogati</taxon>
        <taxon>Thermotogota</taxon>
        <taxon>Thermotogae</taxon>
        <taxon>Thermotogales</taxon>
        <taxon>Fervidobacteriaceae</taxon>
        <taxon>Thermosipho</taxon>
    </lineage>
</organism>
<sequence>MYKEIDHTADVAYEIKSESFEGILKEILNIIKENYKPKNINCSIKHTQKYKIAENEDGLFDVVNDWIAAIDLGFFPIDIRKHSDVYISEFCSYKGLEGEKFKALTYYNLNIEKTNTYFYTKVVFDV</sequence>
<name>A0A1M5QUB7_9BACT</name>
<keyword evidence="4" id="KW-0106">Calcium</keyword>
<gene>
    <name evidence="6" type="ORF">SAMN02745199_0141</name>
</gene>
<dbReference type="GO" id="GO:0046872">
    <property type="term" value="F:metal ion binding"/>
    <property type="evidence" value="ECO:0007669"/>
    <property type="project" value="UniProtKB-KW"/>
</dbReference>
<dbReference type="InterPro" id="IPR023572">
    <property type="entry name" value="Archease_dom"/>
</dbReference>
<dbReference type="STRING" id="1123380.SAMN02745199_0141"/>
<evidence type="ECO:0000313" key="7">
    <source>
        <dbReference type="Proteomes" id="UP000242592"/>
    </source>
</evidence>
<dbReference type="Proteomes" id="UP000242592">
    <property type="component" value="Unassembled WGS sequence"/>
</dbReference>
<accession>A0A1M5QUB7</accession>
<evidence type="ECO:0000256" key="4">
    <source>
        <dbReference type="ARBA" id="ARBA00022837"/>
    </source>
</evidence>
<keyword evidence="3" id="KW-0479">Metal-binding</keyword>
<dbReference type="Gene3D" id="3.55.10.10">
    <property type="entry name" value="Archease domain"/>
    <property type="match status" value="1"/>
</dbReference>
<dbReference type="SUPFAM" id="SSF69819">
    <property type="entry name" value="MTH1598-like"/>
    <property type="match status" value="1"/>
</dbReference>
<dbReference type="AlphaFoldDB" id="A0A1M5QUB7"/>
<evidence type="ECO:0000256" key="2">
    <source>
        <dbReference type="ARBA" id="ARBA00022694"/>
    </source>
</evidence>
<evidence type="ECO:0000256" key="1">
    <source>
        <dbReference type="ARBA" id="ARBA00007963"/>
    </source>
</evidence>
<comment type="similarity">
    <text evidence="1">Belongs to the archease family.</text>
</comment>
<dbReference type="Pfam" id="PF01951">
    <property type="entry name" value="Archease"/>
    <property type="match status" value="1"/>
</dbReference>
<evidence type="ECO:0000313" key="6">
    <source>
        <dbReference type="EMBL" id="SHH17476.1"/>
    </source>
</evidence>
<reference evidence="7" key="1">
    <citation type="submission" date="2016-11" db="EMBL/GenBank/DDBJ databases">
        <authorList>
            <person name="Varghese N."/>
            <person name="Submissions S."/>
        </authorList>
    </citation>
    <scope>NUCLEOTIDE SEQUENCE [LARGE SCALE GENOMIC DNA]</scope>
    <source>
        <strain evidence="7">DSM 15807</strain>
    </source>
</reference>
<keyword evidence="7" id="KW-1185">Reference proteome</keyword>
<evidence type="ECO:0000256" key="3">
    <source>
        <dbReference type="ARBA" id="ARBA00022723"/>
    </source>
</evidence>
<dbReference type="EMBL" id="FQXN01000001">
    <property type="protein sequence ID" value="SHH17476.1"/>
    <property type="molecule type" value="Genomic_DNA"/>
</dbReference>
<dbReference type="RefSeq" id="WP_073071030.1">
    <property type="nucleotide sequence ID" value="NZ_FQXN01000001.1"/>
</dbReference>
<protein>
    <submittedName>
        <fullName evidence="6">SHS2 domain-containing protein</fullName>
    </submittedName>
</protein>
<dbReference type="InterPro" id="IPR036820">
    <property type="entry name" value="Archease_dom_sf"/>
</dbReference>
<proteinExistence type="inferred from homology"/>
<dbReference type="OrthoDB" id="46995at2"/>
<evidence type="ECO:0000259" key="5">
    <source>
        <dbReference type="Pfam" id="PF01951"/>
    </source>
</evidence>
<feature type="domain" description="Archease" evidence="5">
    <location>
        <begin position="2"/>
        <end position="126"/>
    </location>
</feature>